<comment type="similarity">
    <text evidence="11 12">Belongs to the ATPase B chain family.</text>
</comment>
<dbReference type="EMBL" id="JADEWZ010000047">
    <property type="protein sequence ID" value="MBE9118447.1"/>
    <property type="molecule type" value="Genomic_DNA"/>
</dbReference>
<evidence type="ECO:0000256" key="2">
    <source>
        <dbReference type="ARBA" id="ARBA00022547"/>
    </source>
</evidence>
<evidence type="ECO:0000256" key="1">
    <source>
        <dbReference type="ARBA" id="ARBA00022448"/>
    </source>
</evidence>
<dbReference type="RefSeq" id="WP_194031531.1">
    <property type="nucleotide sequence ID" value="NZ_JADEWZ010000047.1"/>
</dbReference>
<accession>A0A8J7DZE8</accession>
<evidence type="ECO:0000256" key="13">
    <source>
        <dbReference type="SAM" id="Coils"/>
    </source>
</evidence>
<evidence type="ECO:0000256" key="5">
    <source>
        <dbReference type="ARBA" id="ARBA00022989"/>
    </source>
</evidence>
<proteinExistence type="inferred from homology"/>
<evidence type="ECO:0000256" key="8">
    <source>
        <dbReference type="ARBA" id="ARBA00023310"/>
    </source>
</evidence>
<dbReference type="PANTHER" id="PTHR34264">
    <property type="entry name" value="ATP SYNTHASE SUBUNIT B, CHLOROPLASTIC"/>
    <property type="match status" value="1"/>
</dbReference>
<comment type="subunit">
    <text evidence="11">F-type ATPases have 2 components, F(1) - the catalytic core - and F(0) - the membrane proton channel. F(1) has five subunits: alpha(3), beta(3), gamma(1), delta(1), epsilon(1). F(0) has four main subunits: a(1), b(1), b'(1) and c(10-14). The alpha and beta chains form an alternating ring which encloses part of the gamma chain. F(1) is attached to F(0) by a central stalk formed by the gamma and epsilon chains, while a peripheral stalk is formed by the delta, b and b' chains.</text>
</comment>
<keyword evidence="6 11" id="KW-0406">Ion transport</keyword>
<evidence type="ECO:0000256" key="10">
    <source>
        <dbReference type="ARBA" id="ARBA00037847"/>
    </source>
</evidence>
<dbReference type="CDD" id="cd06503">
    <property type="entry name" value="ATP-synt_Fo_b"/>
    <property type="match status" value="1"/>
</dbReference>
<evidence type="ECO:0000256" key="6">
    <source>
        <dbReference type="ARBA" id="ARBA00023065"/>
    </source>
</evidence>
<dbReference type="Proteomes" id="UP000654482">
    <property type="component" value="Unassembled WGS sequence"/>
</dbReference>
<evidence type="ECO:0000256" key="7">
    <source>
        <dbReference type="ARBA" id="ARBA00023136"/>
    </source>
</evidence>
<reference evidence="14" key="1">
    <citation type="submission" date="2020-10" db="EMBL/GenBank/DDBJ databases">
        <authorList>
            <person name="Castelo-Branco R."/>
            <person name="Eusebio N."/>
            <person name="Adriana R."/>
            <person name="Vieira A."/>
            <person name="Brugerolle De Fraissinette N."/>
            <person name="Rezende De Castro R."/>
            <person name="Schneider M.P."/>
            <person name="Vasconcelos V."/>
            <person name="Leao P.N."/>
        </authorList>
    </citation>
    <scope>NUCLEOTIDE SEQUENCE</scope>
    <source>
        <strain evidence="14">LEGE 07157</strain>
    </source>
</reference>
<dbReference type="GO" id="GO:0012505">
    <property type="term" value="C:endomembrane system"/>
    <property type="evidence" value="ECO:0007669"/>
    <property type="project" value="UniProtKB-SubCell"/>
</dbReference>
<dbReference type="GO" id="GO:0046933">
    <property type="term" value="F:proton-transporting ATP synthase activity, rotational mechanism"/>
    <property type="evidence" value="ECO:0007669"/>
    <property type="project" value="UniProtKB-UniRule"/>
</dbReference>
<evidence type="ECO:0000256" key="12">
    <source>
        <dbReference type="RuleBase" id="RU003848"/>
    </source>
</evidence>
<evidence type="ECO:0000313" key="14">
    <source>
        <dbReference type="EMBL" id="MBE9118447.1"/>
    </source>
</evidence>
<keyword evidence="5 11" id="KW-1133">Transmembrane helix</keyword>
<dbReference type="InterPro" id="IPR002146">
    <property type="entry name" value="ATP_synth_b/b'su_bac/chlpt"/>
</dbReference>
<keyword evidence="15" id="KW-1185">Reference proteome</keyword>
<keyword evidence="13" id="KW-0175">Coiled coil</keyword>
<comment type="caution">
    <text evidence="14">The sequence shown here is derived from an EMBL/GenBank/DDBJ whole genome shotgun (WGS) entry which is preliminary data.</text>
</comment>
<organism evidence="14 15">
    <name type="scientific">Lusitaniella coriacea LEGE 07157</name>
    <dbReference type="NCBI Taxonomy" id="945747"/>
    <lineage>
        <taxon>Bacteria</taxon>
        <taxon>Bacillati</taxon>
        <taxon>Cyanobacteriota</taxon>
        <taxon>Cyanophyceae</taxon>
        <taxon>Spirulinales</taxon>
        <taxon>Lusitaniellaceae</taxon>
        <taxon>Lusitaniella</taxon>
    </lineage>
</organism>
<dbReference type="NCBIfam" id="NF005606">
    <property type="entry name" value="PRK07352.1"/>
    <property type="match status" value="1"/>
</dbReference>
<keyword evidence="11" id="KW-0793">Thylakoid</keyword>
<evidence type="ECO:0000256" key="11">
    <source>
        <dbReference type="HAMAP-Rule" id="MF_01398"/>
    </source>
</evidence>
<comment type="subcellular location">
    <subcellularLocation>
        <location evidence="11">Cellular thylakoid membrane</location>
        <topology evidence="11">Single-pass membrane protein</topology>
    </subcellularLocation>
    <subcellularLocation>
        <location evidence="10">Endomembrane system</location>
        <topology evidence="10">Single-pass membrane protein</topology>
    </subcellularLocation>
</comment>
<evidence type="ECO:0000313" key="15">
    <source>
        <dbReference type="Proteomes" id="UP000654482"/>
    </source>
</evidence>
<feature type="coiled-coil region" evidence="13">
    <location>
        <begin position="49"/>
        <end position="156"/>
    </location>
</feature>
<keyword evidence="8 11" id="KW-0066">ATP synthesis</keyword>
<dbReference type="GO" id="GO:0031676">
    <property type="term" value="C:plasma membrane-derived thylakoid membrane"/>
    <property type="evidence" value="ECO:0007669"/>
    <property type="project" value="UniProtKB-SubCell"/>
</dbReference>
<keyword evidence="4 11" id="KW-0375">Hydrogen ion transport</keyword>
<name>A0A8J7DZE8_9CYAN</name>
<dbReference type="AlphaFoldDB" id="A0A8J7DZE8"/>
<feature type="transmembrane region" description="Helical" evidence="11">
    <location>
        <begin position="29"/>
        <end position="48"/>
    </location>
</feature>
<comment type="function">
    <text evidence="11">Component of the F(0) channel, it forms part of the peripheral stalk, linking F(1) to F(0).</text>
</comment>
<keyword evidence="2 11" id="KW-0138">CF(0)</keyword>
<gene>
    <name evidence="11" type="primary">atpF</name>
    <name evidence="14" type="ORF">IQ249_21375</name>
</gene>
<dbReference type="Pfam" id="PF00430">
    <property type="entry name" value="ATP-synt_B"/>
    <property type="match status" value="1"/>
</dbReference>
<keyword evidence="7 11" id="KW-0472">Membrane</keyword>
<comment type="function">
    <text evidence="9 11">F(1)F(0) ATP synthase produces ATP from ADP in the presence of a proton or sodium gradient. F-type ATPases consist of two structural domains, F(1) containing the extramembraneous catalytic core and F(0) containing the membrane proton channel, linked together by a central stalk and a peripheral stalk. During catalysis, ATP synthesis in the catalytic domain of F(1) is coupled via a rotary mechanism of the central stalk subunits to proton translocation.</text>
</comment>
<evidence type="ECO:0000256" key="9">
    <source>
        <dbReference type="ARBA" id="ARBA00025198"/>
    </source>
</evidence>
<sequence>MGTFWLLAAEAHSSGEGGFGLNLNILDTNIINLAILIGVLFYYGRKIVSKTLSERRSRIEEAIRTAESRSKEAASALADQQQKLAQAQAEAERIRKASEESAKTVKASIAEQTEADIKRVKATAVQELNSEQERAIAQLRQRVAELALERVESQLKETMDSSAQTQLIDRAIAQLGGS</sequence>
<keyword evidence="3 11" id="KW-0812">Transmembrane</keyword>
<protein>
    <recommendedName>
        <fullName evidence="11">ATP synthase subunit b</fullName>
    </recommendedName>
    <alternativeName>
        <fullName evidence="11">ATP synthase F(0) sector subunit b</fullName>
    </alternativeName>
    <alternativeName>
        <fullName evidence="11">ATPase subunit I</fullName>
    </alternativeName>
    <alternativeName>
        <fullName evidence="11">F-type ATPase subunit b</fullName>
        <shortName evidence="11">F-ATPase subunit b</shortName>
    </alternativeName>
</protein>
<dbReference type="HAMAP" id="MF_01398">
    <property type="entry name" value="ATP_synth_b_bprime"/>
    <property type="match status" value="1"/>
</dbReference>
<dbReference type="GO" id="GO:0045259">
    <property type="term" value="C:proton-transporting ATP synthase complex"/>
    <property type="evidence" value="ECO:0007669"/>
    <property type="project" value="UniProtKB-KW"/>
</dbReference>
<evidence type="ECO:0000256" key="3">
    <source>
        <dbReference type="ARBA" id="ARBA00022692"/>
    </source>
</evidence>
<dbReference type="PANTHER" id="PTHR34264:SF3">
    <property type="entry name" value="ATP SYNTHASE SUBUNIT B, CHLOROPLASTIC"/>
    <property type="match status" value="1"/>
</dbReference>
<keyword evidence="1 11" id="KW-0813">Transport</keyword>
<evidence type="ECO:0000256" key="4">
    <source>
        <dbReference type="ARBA" id="ARBA00022781"/>
    </source>
</evidence>